<sequence>MNTFTGVWRIVWGDVKRSFFIFWAILIASSLVIIGVSQTVSSGSIYLVTNMPMLVYASVLGSQLFHNTFSYALSLGCSRGNFYKGLVGSLTFIILLLTVTHLIVWKAFDLIPSEAKVFNMWSFLTKEDHLLTFVWYDFIVSFMMLAIFLLLSVVRYRYGTNVLYVLAGLMFVAIFTGVVTEVIIERAVWFLNQPILIQSLWCIGTIFMMTILVWPLVLKSKYRAKNQIQPQ</sequence>
<dbReference type="RefSeq" id="WP_245032215.1">
    <property type="nucleotide sequence ID" value="NZ_CP095075.1"/>
</dbReference>
<organism evidence="2 3">
    <name type="scientific">Halobacillus amylolyticus</name>
    <dbReference type="NCBI Taxonomy" id="2932259"/>
    <lineage>
        <taxon>Bacteria</taxon>
        <taxon>Bacillati</taxon>
        <taxon>Bacillota</taxon>
        <taxon>Bacilli</taxon>
        <taxon>Bacillales</taxon>
        <taxon>Bacillaceae</taxon>
        <taxon>Halobacillus</taxon>
    </lineage>
</organism>
<keyword evidence="1" id="KW-0472">Membrane</keyword>
<feature type="transmembrane region" description="Helical" evidence="1">
    <location>
        <begin position="20"/>
        <end position="41"/>
    </location>
</feature>
<reference evidence="2" key="1">
    <citation type="submission" date="2022-04" db="EMBL/GenBank/DDBJ databases">
        <title>Halobacillus sp. isolated from saltern.</title>
        <authorList>
            <person name="Won M."/>
            <person name="Lee C.-M."/>
            <person name="Woen H.-Y."/>
            <person name="Kwon S.-W."/>
        </authorList>
    </citation>
    <scope>NUCLEOTIDE SEQUENCE</scope>
    <source>
        <strain evidence="2">SSHM10-5</strain>
    </source>
</reference>
<evidence type="ECO:0000313" key="3">
    <source>
        <dbReference type="Proteomes" id="UP000830326"/>
    </source>
</evidence>
<keyword evidence="1" id="KW-0812">Transmembrane</keyword>
<gene>
    <name evidence="2" type="ORF">MUO15_20200</name>
</gene>
<evidence type="ECO:0008006" key="4">
    <source>
        <dbReference type="Google" id="ProtNLM"/>
    </source>
</evidence>
<feature type="transmembrane region" description="Helical" evidence="1">
    <location>
        <begin position="161"/>
        <end position="184"/>
    </location>
</feature>
<feature type="transmembrane region" description="Helical" evidence="1">
    <location>
        <begin position="133"/>
        <end position="154"/>
    </location>
</feature>
<feature type="transmembrane region" description="Helical" evidence="1">
    <location>
        <begin position="196"/>
        <end position="218"/>
    </location>
</feature>
<name>A0ABY4HBC4_9BACI</name>
<keyword evidence="3" id="KW-1185">Reference proteome</keyword>
<evidence type="ECO:0000256" key="1">
    <source>
        <dbReference type="SAM" id="Phobius"/>
    </source>
</evidence>
<keyword evidence="1" id="KW-1133">Transmembrane helix</keyword>
<accession>A0ABY4HBC4</accession>
<feature type="transmembrane region" description="Helical" evidence="1">
    <location>
        <begin position="53"/>
        <end position="73"/>
    </location>
</feature>
<proteinExistence type="predicted"/>
<feature type="transmembrane region" description="Helical" evidence="1">
    <location>
        <begin position="85"/>
        <end position="108"/>
    </location>
</feature>
<dbReference type="EMBL" id="CP095075">
    <property type="protein sequence ID" value="UOR11851.1"/>
    <property type="molecule type" value="Genomic_DNA"/>
</dbReference>
<protein>
    <recommendedName>
        <fullName evidence="4">DUF4052 domain-containing protein</fullName>
    </recommendedName>
</protein>
<evidence type="ECO:0000313" key="2">
    <source>
        <dbReference type="EMBL" id="UOR11851.1"/>
    </source>
</evidence>
<dbReference type="Proteomes" id="UP000830326">
    <property type="component" value="Chromosome"/>
</dbReference>